<name>A0A8S9XPW1_APOLU</name>
<comment type="caution">
    <text evidence="9">The sequence shown here is derived from an EMBL/GenBank/DDBJ whole genome shotgun (WGS) entry which is preliminary data.</text>
</comment>
<feature type="transmembrane region" description="Helical" evidence="8">
    <location>
        <begin position="339"/>
        <end position="362"/>
    </location>
</feature>
<feature type="transmembrane region" description="Helical" evidence="8">
    <location>
        <begin position="468"/>
        <end position="485"/>
    </location>
</feature>
<evidence type="ECO:0000256" key="7">
    <source>
        <dbReference type="ARBA" id="ARBA00023224"/>
    </source>
</evidence>
<comment type="similarity">
    <text evidence="8">Belongs to the insect chemoreceptor superfamily. Gustatory receptor (GR) family.</text>
</comment>
<dbReference type="GO" id="GO:0007635">
    <property type="term" value="P:chemosensory behavior"/>
    <property type="evidence" value="ECO:0007669"/>
    <property type="project" value="TreeGrafter"/>
</dbReference>
<evidence type="ECO:0000256" key="5">
    <source>
        <dbReference type="ARBA" id="ARBA00023136"/>
    </source>
</evidence>
<evidence type="ECO:0000313" key="9">
    <source>
        <dbReference type="EMBL" id="KAF6211070.1"/>
    </source>
</evidence>
<keyword evidence="6 8" id="KW-0675">Receptor</keyword>
<proteinExistence type="inferred from homology"/>
<reference evidence="9" key="1">
    <citation type="journal article" date="2021" name="Mol. Ecol. Resour.">
        <title>Apolygus lucorum genome provides insights into omnivorousness and mesophyll feeding.</title>
        <authorList>
            <person name="Liu Y."/>
            <person name="Liu H."/>
            <person name="Wang H."/>
            <person name="Huang T."/>
            <person name="Liu B."/>
            <person name="Yang B."/>
            <person name="Yin L."/>
            <person name="Li B."/>
            <person name="Zhang Y."/>
            <person name="Zhang S."/>
            <person name="Jiang F."/>
            <person name="Zhang X."/>
            <person name="Ren Y."/>
            <person name="Wang B."/>
            <person name="Wang S."/>
            <person name="Lu Y."/>
            <person name="Wu K."/>
            <person name="Fan W."/>
            <person name="Wang G."/>
        </authorList>
    </citation>
    <scope>NUCLEOTIDE SEQUENCE</scope>
    <source>
        <strain evidence="9">12Hb</strain>
    </source>
</reference>
<feature type="transmembrane region" description="Helical" evidence="8">
    <location>
        <begin position="251"/>
        <end position="270"/>
    </location>
</feature>
<comment type="function">
    <text evidence="8">Gustatory receptor which mediates acceptance or avoidance behavior, depending on its substrates.</text>
</comment>
<evidence type="ECO:0000313" key="10">
    <source>
        <dbReference type="Proteomes" id="UP000466442"/>
    </source>
</evidence>
<keyword evidence="5 8" id="KW-0472">Membrane</keyword>
<dbReference type="GO" id="GO:0043025">
    <property type="term" value="C:neuronal cell body"/>
    <property type="evidence" value="ECO:0007669"/>
    <property type="project" value="TreeGrafter"/>
</dbReference>
<dbReference type="GO" id="GO:0008049">
    <property type="term" value="P:male courtship behavior"/>
    <property type="evidence" value="ECO:0007669"/>
    <property type="project" value="TreeGrafter"/>
</dbReference>
<dbReference type="GO" id="GO:0007165">
    <property type="term" value="P:signal transduction"/>
    <property type="evidence" value="ECO:0007669"/>
    <property type="project" value="UniProtKB-KW"/>
</dbReference>
<accession>A0A8S9XPW1</accession>
<keyword evidence="10" id="KW-1185">Reference proteome</keyword>
<evidence type="ECO:0000256" key="3">
    <source>
        <dbReference type="ARBA" id="ARBA00022692"/>
    </source>
</evidence>
<dbReference type="InterPro" id="IPR013604">
    <property type="entry name" value="7TM_chemorcpt"/>
</dbReference>
<organism evidence="9 10">
    <name type="scientific">Apolygus lucorum</name>
    <name type="common">Small green plant bug</name>
    <name type="synonym">Lygocoris lucorum</name>
    <dbReference type="NCBI Taxonomy" id="248454"/>
    <lineage>
        <taxon>Eukaryota</taxon>
        <taxon>Metazoa</taxon>
        <taxon>Ecdysozoa</taxon>
        <taxon>Arthropoda</taxon>
        <taxon>Hexapoda</taxon>
        <taxon>Insecta</taxon>
        <taxon>Pterygota</taxon>
        <taxon>Neoptera</taxon>
        <taxon>Paraneoptera</taxon>
        <taxon>Hemiptera</taxon>
        <taxon>Heteroptera</taxon>
        <taxon>Panheteroptera</taxon>
        <taxon>Cimicomorpha</taxon>
        <taxon>Miridae</taxon>
        <taxon>Mirini</taxon>
        <taxon>Apolygus</taxon>
    </lineage>
</organism>
<feature type="transmembrane region" description="Helical" evidence="8">
    <location>
        <begin position="20"/>
        <end position="38"/>
    </location>
</feature>
<dbReference type="AlphaFoldDB" id="A0A8S9XPW1"/>
<sequence>MILPIFDWRKLGKFTKYVTSFADAVFTVSPFLITYVALQKRFLLERNLNNLVAIQQRLGMSQSRMFKSTVVMIGAFSVTMMLFFAVRVVFFCTVSPYLIWVCDDFLWILYYSYMFFNMMKVSYLLKCIGACFTQLSFIHTSETFPKESLNDFFKTYSQLVDVVAGMNDVYDSTATLYFLSCYCVTLDMMTEVFVSTSHPWWSKLLFYAWTPLPIVGALYMFHACHTLTNQLFGGTPLSLDPPNFSKISKRALALAIIYGIVNAACISVPNLEWRVWGKFTRYVEICTHVISFATPFVIIFMAVQRRFLQERTLLNIIMIQQRLGLSQYRMFRSTRIMSVMLFAAIVCFLMYRMIATIAFGMHPRWLKAFLSAAFSTFVFSNLLTACYLLKCVSACFTQLTVTHSLEPFSNQSMIDFLKTYNELVDVVADMNHIYDVPITNYLLASFFVIMNSMTEIFVDSEEFITEKMYYYAWVQIPVVGAYYLLDICHKLTKEAEECNAAMVNSIIFHKSESVRSNPLILVHLSGRKTVIFKSCDTFIVDYSFGISMLAAFFTYIVILYQMEKDSSVKSTSVVSLLSNSTS</sequence>
<dbReference type="GO" id="GO:0030425">
    <property type="term" value="C:dendrite"/>
    <property type="evidence" value="ECO:0007669"/>
    <property type="project" value="TreeGrafter"/>
</dbReference>
<keyword evidence="7 8" id="KW-0807">Transducer</keyword>
<feature type="transmembrane region" description="Helical" evidence="8">
    <location>
        <begin position="176"/>
        <end position="194"/>
    </location>
</feature>
<dbReference type="Proteomes" id="UP000466442">
    <property type="component" value="Linkage Group LG5"/>
</dbReference>
<dbReference type="GO" id="GO:0030424">
    <property type="term" value="C:axon"/>
    <property type="evidence" value="ECO:0007669"/>
    <property type="project" value="TreeGrafter"/>
</dbReference>
<feature type="transmembrane region" description="Helical" evidence="8">
    <location>
        <begin position="200"/>
        <end position="221"/>
    </location>
</feature>
<evidence type="ECO:0000256" key="2">
    <source>
        <dbReference type="ARBA" id="ARBA00022475"/>
    </source>
</evidence>
<evidence type="ECO:0000256" key="8">
    <source>
        <dbReference type="RuleBase" id="RU363108"/>
    </source>
</evidence>
<dbReference type="EMBL" id="WIXP02000005">
    <property type="protein sequence ID" value="KAF6211070.1"/>
    <property type="molecule type" value="Genomic_DNA"/>
</dbReference>
<protein>
    <recommendedName>
        <fullName evidence="8">Gustatory receptor</fullName>
    </recommendedName>
</protein>
<keyword evidence="2 8" id="KW-1003">Cell membrane</keyword>
<feature type="transmembrane region" description="Helical" evidence="8">
    <location>
        <begin position="70"/>
        <end position="91"/>
    </location>
</feature>
<keyword evidence="3 8" id="KW-0812">Transmembrane</keyword>
<keyword evidence="4 8" id="KW-1133">Transmembrane helix</keyword>
<feature type="transmembrane region" description="Helical" evidence="8">
    <location>
        <begin position="542"/>
        <end position="560"/>
    </location>
</feature>
<evidence type="ECO:0000256" key="6">
    <source>
        <dbReference type="ARBA" id="ARBA00023170"/>
    </source>
</evidence>
<feature type="transmembrane region" description="Helical" evidence="8">
    <location>
        <begin position="282"/>
        <end position="303"/>
    </location>
</feature>
<comment type="caution">
    <text evidence="8">Lacks conserved residue(s) required for the propagation of feature annotation.</text>
</comment>
<dbReference type="Pfam" id="PF08395">
    <property type="entry name" value="7tm_7"/>
    <property type="match status" value="1"/>
</dbReference>
<evidence type="ECO:0000256" key="4">
    <source>
        <dbReference type="ARBA" id="ARBA00022989"/>
    </source>
</evidence>
<evidence type="ECO:0000256" key="1">
    <source>
        <dbReference type="ARBA" id="ARBA00004651"/>
    </source>
</evidence>
<gene>
    <name evidence="9" type="ORF">GE061_014183</name>
</gene>
<dbReference type="PANTHER" id="PTHR21143:SF133">
    <property type="entry name" value="GUSTATORY AND PHEROMONE RECEPTOR 32A-RELATED"/>
    <property type="match status" value="1"/>
</dbReference>
<comment type="subcellular location">
    <subcellularLocation>
        <location evidence="1 8">Cell membrane</location>
        <topology evidence="1 8">Multi-pass membrane protein</topology>
    </subcellularLocation>
</comment>
<dbReference type="GO" id="GO:0050909">
    <property type="term" value="P:sensory perception of taste"/>
    <property type="evidence" value="ECO:0007669"/>
    <property type="project" value="InterPro"/>
</dbReference>
<dbReference type="GO" id="GO:0005886">
    <property type="term" value="C:plasma membrane"/>
    <property type="evidence" value="ECO:0007669"/>
    <property type="project" value="UniProtKB-SubCell"/>
</dbReference>
<feature type="transmembrane region" description="Helical" evidence="8">
    <location>
        <begin position="368"/>
        <end position="389"/>
    </location>
</feature>
<dbReference type="PANTHER" id="PTHR21143">
    <property type="entry name" value="INVERTEBRATE GUSTATORY RECEPTOR"/>
    <property type="match status" value="1"/>
</dbReference>